<evidence type="ECO:0000313" key="22">
    <source>
        <dbReference type="Proteomes" id="UP000799429"/>
    </source>
</evidence>
<evidence type="ECO:0000256" key="14">
    <source>
        <dbReference type="ARBA" id="ARBA00043748"/>
    </source>
</evidence>
<keyword evidence="22" id="KW-1185">Reference proteome</keyword>
<name>A0A9P4SJT3_9PEZI</name>
<comment type="similarity">
    <text evidence="2">Belongs to the histidine acid phosphatase family.</text>
</comment>
<comment type="subcellular location">
    <subcellularLocation>
        <location evidence="1">Secreted</location>
    </subcellularLocation>
</comment>
<dbReference type="SUPFAM" id="SSF53254">
    <property type="entry name" value="Phosphoglycerate mutase-like"/>
    <property type="match status" value="1"/>
</dbReference>
<evidence type="ECO:0000256" key="3">
    <source>
        <dbReference type="ARBA" id="ARBA00011245"/>
    </source>
</evidence>
<evidence type="ECO:0000256" key="12">
    <source>
        <dbReference type="ARBA" id="ARBA00043675"/>
    </source>
</evidence>
<dbReference type="PANTHER" id="PTHR20963:SF24">
    <property type="entry name" value="3-PHYTASE B"/>
    <property type="match status" value="1"/>
</dbReference>
<evidence type="ECO:0000256" key="2">
    <source>
        <dbReference type="ARBA" id="ARBA00005375"/>
    </source>
</evidence>
<evidence type="ECO:0000256" key="1">
    <source>
        <dbReference type="ARBA" id="ARBA00004613"/>
    </source>
</evidence>
<feature type="disulfide bond" evidence="19">
    <location>
        <begin position="318"/>
        <end position="334"/>
    </location>
</feature>
<comment type="subunit">
    <text evidence="3">Monomer.</text>
</comment>
<feature type="disulfide bond" evidence="19">
    <location>
        <begin position="264"/>
        <end position="519"/>
    </location>
</feature>
<keyword evidence="20" id="KW-0812">Transmembrane</keyword>
<dbReference type="InterPro" id="IPR029033">
    <property type="entry name" value="His_PPase_superfam"/>
</dbReference>
<comment type="catalytic activity">
    <reaction evidence="15">
        <text>1D-myo-inositol hexakisphosphate + H2O = 1D-myo-inositol 1,2,4,5,6-pentakisphosphate + phosphate</text>
        <dbReference type="Rhea" id="RHEA:16989"/>
        <dbReference type="ChEBI" id="CHEBI:15377"/>
        <dbReference type="ChEBI" id="CHEBI:43474"/>
        <dbReference type="ChEBI" id="CHEBI:57798"/>
        <dbReference type="ChEBI" id="CHEBI:58130"/>
        <dbReference type="EC" id="3.1.3.8"/>
    </reaction>
    <physiologicalReaction direction="left-to-right" evidence="15">
        <dbReference type="Rhea" id="RHEA:16990"/>
    </physiologicalReaction>
</comment>
<evidence type="ECO:0000256" key="10">
    <source>
        <dbReference type="ARBA" id="ARBA00042300"/>
    </source>
</evidence>
<evidence type="ECO:0000256" key="4">
    <source>
        <dbReference type="ARBA" id="ARBA00012632"/>
    </source>
</evidence>
<keyword evidence="5" id="KW-0964">Secreted</keyword>
<organism evidence="21 22">
    <name type="scientific">Patellaria atrata CBS 101060</name>
    <dbReference type="NCBI Taxonomy" id="1346257"/>
    <lineage>
        <taxon>Eukaryota</taxon>
        <taxon>Fungi</taxon>
        <taxon>Dikarya</taxon>
        <taxon>Ascomycota</taxon>
        <taxon>Pezizomycotina</taxon>
        <taxon>Dothideomycetes</taxon>
        <taxon>Dothideomycetes incertae sedis</taxon>
        <taxon>Patellariales</taxon>
        <taxon>Patellariaceae</taxon>
        <taxon>Patellaria</taxon>
    </lineage>
</organism>
<dbReference type="InterPro" id="IPR016274">
    <property type="entry name" value="Histidine_acid_Pase_euk"/>
</dbReference>
<evidence type="ECO:0000256" key="20">
    <source>
        <dbReference type="SAM" id="Phobius"/>
    </source>
</evidence>
<keyword evidence="7 19" id="KW-1015">Disulfide bond</keyword>
<feature type="active site" description="Proton donor" evidence="18">
    <location>
        <position position="416"/>
    </location>
</feature>
<dbReference type="GO" id="GO:0005576">
    <property type="term" value="C:extracellular region"/>
    <property type="evidence" value="ECO:0007669"/>
    <property type="project" value="UniProtKB-SubCell"/>
</dbReference>
<evidence type="ECO:0000256" key="13">
    <source>
        <dbReference type="ARBA" id="ARBA00043721"/>
    </source>
</evidence>
<evidence type="ECO:0000256" key="19">
    <source>
        <dbReference type="PIRSR" id="PIRSR000894-2"/>
    </source>
</evidence>
<dbReference type="GO" id="GO:0016158">
    <property type="term" value="F:inositol hexakisphosphate 3-phosphatase activity"/>
    <property type="evidence" value="ECO:0007669"/>
    <property type="project" value="UniProtKB-EC"/>
</dbReference>
<dbReference type="OrthoDB" id="6509975at2759"/>
<proteinExistence type="inferred from homology"/>
<dbReference type="PROSITE" id="PS00616">
    <property type="entry name" value="HIS_ACID_PHOSPHAT_1"/>
    <property type="match status" value="1"/>
</dbReference>
<dbReference type="InterPro" id="IPR033379">
    <property type="entry name" value="Acid_Pase_AS"/>
</dbReference>
<feature type="active site" description="Nucleophile" evidence="18">
    <location>
        <position position="129"/>
    </location>
</feature>
<evidence type="ECO:0000256" key="8">
    <source>
        <dbReference type="ARBA" id="ARBA00023180"/>
    </source>
</evidence>
<evidence type="ECO:0000256" key="11">
    <source>
        <dbReference type="ARBA" id="ARBA00043670"/>
    </source>
</evidence>
<protein>
    <recommendedName>
        <fullName evidence="16">Phytase A</fullName>
        <ecNumber evidence="4">3.1.3.8</ecNumber>
    </recommendedName>
    <alternativeName>
        <fullName evidence="17">Histidine acid phosphatase phyA</fullName>
    </alternativeName>
    <alternativeName>
        <fullName evidence="10">Myo-inositol hexakisphosphate phosphohydrolase A</fullName>
    </alternativeName>
    <alternativeName>
        <fullName evidence="9">Myo-inositol-hexaphosphate 3-phosphohydrolase A</fullName>
    </alternativeName>
</protein>
<dbReference type="PROSITE" id="PS00778">
    <property type="entry name" value="HIS_ACID_PHOSPHAT_2"/>
    <property type="match status" value="1"/>
</dbReference>
<feature type="disulfide bond" evidence="19">
    <location>
        <begin position="490"/>
        <end position="498"/>
    </location>
</feature>
<dbReference type="PANTHER" id="PTHR20963">
    <property type="entry name" value="MULTIPLE INOSITOL POLYPHOSPHATE PHOSPHATASE-RELATED"/>
    <property type="match status" value="1"/>
</dbReference>
<evidence type="ECO:0000256" key="6">
    <source>
        <dbReference type="ARBA" id="ARBA00022801"/>
    </source>
</evidence>
<sequence>MEKQNFNRIRVPHKAGRFQSELPVHRFERSPSRKLLKEDSSLRRLWVALATITAVVFFIRHPISWLRTDISQVQRPGNPCDTRQHGYQCRPEISHYWGQYSPYFSVPSEINNTVPDTCKITFVQILSRHGARDPTAYKTIYYRNLVKKIKSDVEVFDGKYAFLKDYEYTLGEDQLSKFGEQELYDSGIKYYERYRDLAVDYMPFVRASGQDRVVMSAQYWIEGFHQAKMSDLMNKDSIKDGRHYDFVVISEAPGSNNTLNHGLCKNFESDTGHNGHLAAIAQDKYAKEAFPVIQERLERELPGLKVSSEEASYLMDLCAFETVHSPTGEISPFCDLFNEDEWRIYDWYQTLGKWYGFSHGNPLGPTQGVGFANELIARLTGKPLQDHTSTNHTLDDHPETFPLGKGHVLFADFSHDNDMTDIFSALEMFHNVPQLSNTTRMSIEETHGYSAARTVPFAARAYFEKMKCDGIDDELVRVVLNDRVLPLETCEGDSLGRCTLDNFVESLSFARHGGKWDECFD</sequence>
<feature type="transmembrane region" description="Helical" evidence="20">
    <location>
        <begin position="45"/>
        <end position="63"/>
    </location>
</feature>
<comment type="catalytic activity">
    <reaction evidence="11">
        <text>1D-myo-inositol 1,2,5,6-tetrakisphosphate + H2O = 1D-myo-inositol 1,2,6-trisphosphate + phosphate</text>
        <dbReference type="Rhea" id="RHEA:77119"/>
        <dbReference type="ChEBI" id="CHEBI:15377"/>
        <dbReference type="ChEBI" id="CHEBI:43474"/>
        <dbReference type="ChEBI" id="CHEBI:195535"/>
        <dbReference type="ChEBI" id="CHEBI:195537"/>
    </reaction>
    <physiologicalReaction direction="left-to-right" evidence="11">
        <dbReference type="Rhea" id="RHEA:77120"/>
    </physiologicalReaction>
</comment>
<dbReference type="Proteomes" id="UP000799429">
    <property type="component" value="Unassembled WGS sequence"/>
</dbReference>
<evidence type="ECO:0000256" key="5">
    <source>
        <dbReference type="ARBA" id="ARBA00022525"/>
    </source>
</evidence>
<evidence type="ECO:0000313" key="21">
    <source>
        <dbReference type="EMBL" id="KAF2843574.1"/>
    </source>
</evidence>
<feature type="disulfide bond" evidence="19">
    <location>
        <begin position="80"/>
        <end position="89"/>
    </location>
</feature>
<reference evidence="21" key="1">
    <citation type="journal article" date="2020" name="Stud. Mycol.">
        <title>101 Dothideomycetes genomes: a test case for predicting lifestyles and emergence of pathogens.</title>
        <authorList>
            <person name="Haridas S."/>
            <person name="Albert R."/>
            <person name="Binder M."/>
            <person name="Bloem J."/>
            <person name="Labutti K."/>
            <person name="Salamov A."/>
            <person name="Andreopoulos B."/>
            <person name="Baker S."/>
            <person name="Barry K."/>
            <person name="Bills G."/>
            <person name="Bluhm B."/>
            <person name="Cannon C."/>
            <person name="Castanera R."/>
            <person name="Culley D."/>
            <person name="Daum C."/>
            <person name="Ezra D."/>
            <person name="Gonzalez J."/>
            <person name="Henrissat B."/>
            <person name="Kuo A."/>
            <person name="Liang C."/>
            <person name="Lipzen A."/>
            <person name="Lutzoni F."/>
            <person name="Magnuson J."/>
            <person name="Mondo S."/>
            <person name="Nolan M."/>
            <person name="Ohm R."/>
            <person name="Pangilinan J."/>
            <person name="Park H.-J."/>
            <person name="Ramirez L."/>
            <person name="Alfaro M."/>
            <person name="Sun H."/>
            <person name="Tritt A."/>
            <person name="Yoshinaga Y."/>
            <person name="Zwiers L.-H."/>
            <person name="Turgeon B."/>
            <person name="Goodwin S."/>
            <person name="Spatafora J."/>
            <person name="Crous P."/>
            <person name="Grigoriev I."/>
        </authorList>
    </citation>
    <scope>NUCLEOTIDE SEQUENCE</scope>
    <source>
        <strain evidence="21">CBS 101060</strain>
    </source>
</reference>
<feature type="disulfide bond" evidence="19">
    <location>
        <begin position="118"/>
        <end position="468"/>
    </location>
</feature>
<keyword evidence="8" id="KW-0325">Glycoprotein</keyword>
<dbReference type="EMBL" id="MU006089">
    <property type="protein sequence ID" value="KAF2843574.1"/>
    <property type="molecule type" value="Genomic_DNA"/>
</dbReference>
<dbReference type="InterPro" id="IPR000560">
    <property type="entry name" value="His_Pase_clade-2"/>
</dbReference>
<dbReference type="EC" id="3.1.3.8" evidence="4"/>
<accession>A0A9P4SJT3</accession>
<dbReference type="Pfam" id="PF00328">
    <property type="entry name" value="His_Phos_2"/>
    <property type="match status" value="1"/>
</dbReference>
<gene>
    <name evidence="21" type="ORF">M501DRAFT_947178</name>
</gene>
<dbReference type="PIRSF" id="PIRSF000894">
    <property type="entry name" value="Acid_phosphatase"/>
    <property type="match status" value="1"/>
</dbReference>
<keyword evidence="6" id="KW-0378">Hydrolase</keyword>
<evidence type="ECO:0000256" key="18">
    <source>
        <dbReference type="PIRSR" id="PIRSR000894-1"/>
    </source>
</evidence>
<comment type="catalytic activity">
    <reaction evidence="13">
        <text>1D-myo-inositol 1,2,6-trisphosphate + H2O = 1D-myo-inositol 1,2-bisphosphate + phosphate</text>
        <dbReference type="Rhea" id="RHEA:77131"/>
        <dbReference type="ChEBI" id="CHEBI:15377"/>
        <dbReference type="ChEBI" id="CHEBI:43474"/>
        <dbReference type="ChEBI" id="CHEBI:195537"/>
        <dbReference type="ChEBI" id="CHEBI:195539"/>
    </reaction>
    <physiologicalReaction direction="left-to-right" evidence="13">
        <dbReference type="Rhea" id="RHEA:77132"/>
    </physiologicalReaction>
</comment>
<evidence type="ECO:0000256" key="7">
    <source>
        <dbReference type="ARBA" id="ARBA00023157"/>
    </source>
</evidence>
<dbReference type="AlphaFoldDB" id="A0A9P4SJT3"/>
<dbReference type="CDD" id="cd07061">
    <property type="entry name" value="HP_HAP_like"/>
    <property type="match status" value="1"/>
</dbReference>
<comment type="catalytic activity">
    <reaction evidence="14">
        <text>1D-myo-inositol 1,2,4,5,6-pentakisphosphate + H2O = 1D-myo-inositol 1,2,5,6-tetrakisphosphate + phosphate</text>
        <dbReference type="Rhea" id="RHEA:77115"/>
        <dbReference type="ChEBI" id="CHEBI:15377"/>
        <dbReference type="ChEBI" id="CHEBI:43474"/>
        <dbReference type="ChEBI" id="CHEBI:57798"/>
        <dbReference type="ChEBI" id="CHEBI:195535"/>
    </reaction>
    <physiologicalReaction direction="left-to-right" evidence="14">
        <dbReference type="Rhea" id="RHEA:77116"/>
    </physiologicalReaction>
</comment>
<evidence type="ECO:0000256" key="17">
    <source>
        <dbReference type="ARBA" id="ARBA00044262"/>
    </source>
</evidence>
<comment type="caution">
    <text evidence="21">The sequence shown here is derived from an EMBL/GenBank/DDBJ whole genome shotgun (WGS) entry which is preliminary data.</text>
</comment>
<dbReference type="Gene3D" id="3.40.50.1240">
    <property type="entry name" value="Phosphoglycerate mutase-like"/>
    <property type="match status" value="1"/>
</dbReference>
<evidence type="ECO:0000256" key="9">
    <source>
        <dbReference type="ARBA" id="ARBA00041857"/>
    </source>
</evidence>
<evidence type="ECO:0000256" key="16">
    <source>
        <dbReference type="ARBA" id="ARBA00044106"/>
    </source>
</evidence>
<dbReference type="GO" id="GO:0003993">
    <property type="term" value="F:acid phosphatase activity"/>
    <property type="evidence" value="ECO:0007669"/>
    <property type="project" value="TreeGrafter"/>
</dbReference>
<comment type="catalytic activity">
    <reaction evidence="12">
        <text>1D-myo-inositol 1,2-bisphosphate + H2O = 1D-myo-inositol 2-phosphate + phosphate</text>
        <dbReference type="Rhea" id="RHEA:77135"/>
        <dbReference type="ChEBI" id="CHEBI:15377"/>
        <dbReference type="ChEBI" id="CHEBI:43474"/>
        <dbReference type="ChEBI" id="CHEBI:84142"/>
        <dbReference type="ChEBI" id="CHEBI:195539"/>
    </reaction>
    <physiologicalReaction direction="left-to-right" evidence="12">
        <dbReference type="Rhea" id="RHEA:77136"/>
    </physiologicalReaction>
</comment>
<evidence type="ECO:0000256" key="15">
    <source>
        <dbReference type="ARBA" id="ARBA00043788"/>
    </source>
</evidence>
<keyword evidence="20" id="KW-1133">Transmembrane helix</keyword>
<keyword evidence="20" id="KW-0472">Membrane</keyword>